<dbReference type="InterPro" id="IPR000953">
    <property type="entry name" value="Chromo/chromo_shadow_dom"/>
</dbReference>
<dbReference type="Proteomes" id="UP000887013">
    <property type="component" value="Unassembled WGS sequence"/>
</dbReference>
<dbReference type="FunFam" id="1.10.10.10:FF:000022">
    <property type="entry name" value="Histone acetyltransferase"/>
    <property type="match status" value="1"/>
</dbReference>
<dbReference type="InterPro" id="IPR040706">
    <property type="entry name" value="Zf-MYST"/>
</dbReference>
<organism evidence="18 19">
    <name type="scientific">Nephila pilipes</name>
    <name type="common">Giant wood spider</name>
    <name type="synonym">Nephila maculata</name>
    <dbReference type="NCBI Taxonomy" id="299642"/>
    <lineage>
        <taxon>Eukaryota</taxon>
        <taxon>Metazoa</taxon>
        <taxon>Ecdysozoa</taxon>
        <taxon>Arthropoda</taxon>
        <taxon>Chelicerata</taxon>
        <taxon>Arachnida</taxon>
        <taxon>Araneae</taxon>
        <taxon>Araneomorphae</taxon>
        <taxon>Entelegynae</taxon>
        <taxon>Araneoidea</taxon>
        <taxon>Nephilidae</taxon>
        <taxon>Nephila</taxon>
    </lineage>
</organism>
<dbReference type="PROSITE" id="PS51726">
    <property type="entry name" value="MYST_HAT"/>
    <property type="match status" value="1"/>
</dbReference>
<feature type="active site" description="Proton donor/acceptor" evidence="15">
    <location>
        <position position="386"/>
    </location>
</feature>
<dbReference type="EMBL" id="BMAW01000086">
    <property type="protein sequence ID" value="GFS67321.1"/>
    <property type="molecule type" value="Genomic_DNA"/>
</dbReference>
<keyword evidence="11" id="KW-0804">Transcription</keyword>
<gene>
    <name evidence="18" type="primary">KAT5</name>
    <name evidence="18" type="ORF">NPIL_608613</name>
</gene>
<dbReference type="SMART" id="SM00298">
    <property type="entry name" value="CHROMO"/>
    <property type="match status" value="1"/>
</dbReference>
<evidence type="ECO:0000256" key="16">
    <source>
        <dbReference type="SAM" id="MobiDB-lite"/>
    </source>
</evidence>
<keyword evidence="9" id="KW-0007">Acetylation</keyword>
<dbReference type="Pfam" id="PF11717">
    <property type="entry name" value="Tudor-knot"/>
    <property type="match status" value="1"/>
</dbReference>
<feature type="region of interest" description="Disordered" evidence="16">
    <location>
        <begin position="125"/>
        <end position="200"/>
    </location>
</feature>
<dbReference type="Gene3D" id="3.30.60.60">
    <property type="entry name" value="N-acetyl transferase-like"/>
    <property type="match status" value="1"/>
</dbReference>
<evidence type="ECO:0000256" key="3">
    <source>
        <dbReference type="ARBA" id="ARBA00013184"/>
    </source>
</evidence>
<dbReference type="GO" id="GO:0005705">
    <property type="term" value="C:polytene chromosome interband"/>
    <property type="evidence" value="ECO:0007669"/>
    <property type="project" value="UniProtKB-ARBA"/>
</dbReference>
<protein>
    <recommendedName>
        <fullName evidence="3">histone acetyltransferase</fullName>
        <ecNumber evidence="3">2.3.1.48</ecNumber>
    </recommendedName>
</protein>
<sequence>MADEIIITNNFEESALPLTEGCRLPVRMRNLDETPAEGASREIQLAEYGISKGGQDSSQDECILDIIDEDGRRHYSRYVLAEILSIKEALGGETLYYVHYIDFNKRLDEWVGKDRLDLTKVQQPKKEVKTPLKEIKNGSRPCSPEREMPAKEEPIQILQNGNAPPKKSTAGRKRKFPGPADEITASDSKDAAPSPRTTGSLVAHHDDLITRMKNIEMIELGGHMIRPWYFSPYPQELVSLPCIYLCEFCLKYMKSRVCLKRHMAKCNLRHPPGNEIYRKNSISFFEIDGRKNKVYAQNLCLLAKCFLDHKTLYYDTDPFLFYVMTELDNSGFHIVGYFSKEKESTEDYNVACILTLPPYQRKGYGKMLIEFSYELSKFEGKTGSPEKPLSDLGLLSYRSYWSETILEILINVKPTEAGERPQITIQEISEQTSIKKEDVISTLQYLNLIHYYKGQYIITLTKDVLEAYERAVAKRATRIDSQALHWTPKDWSKRGKNCALFWVPLLDKVYPVSIKLWCRHSDIGFSFKFNPYGGKEEKTDLSLALRMNDIHGFLSAIENPQQHRIKLRRILFWNFKLEFAKRTLD</sequence>
<dbReference type="InterPro" id="IPR050603">
    <property type="entry name" value="MYST_HAT"/>
</dbReference>
<dbReference type="OrthoDB" id="787137at2759"/>
<evidence type="ECO:0000313" key="19">
    <source>
        <dbReference type="Proteomes" id="UP000887013"/>
    </source>
</evidence>
<dbReference type="FunFam" id="3.40.630.30:FF:000002">
    <property type="entry name" value="Histone acetyltransferase"/>
    <property type="match status" value="1"/>
</dbReference>
<dbReference type="SUPFAM" id="SSF55729">
    <property type="entry name" value="Acyl-CoA N-acyltransferases (Nat)"/>
    <property type="match status" value="1"/>
</dbReference>
<dbReference type="Gene3D" id="3.40.630.30">
    <property type="match status" value="1"/>
</dbReference>
<feature type="compositionally biased region" description="Basic and acidic residues" evidence="16">
    <location>
        <begin position="125"/>
        <end position="154"/>
    </location>
</feature>
<keyword evidence="10" id="KW-0805">Transcription regulation</keyword>
<proteinExistence type="inferred from homology"/>
<dbReference type="GO" id="GO:0035267">
    <property type="term" value="C:NuA4 histone acetyltransferase complex"/>
    <property type="evidence" value="ECO:0007669"/>
    <property type="project" value="TreeGrafter"/>
</dbReference>
<name>A0A8X6KQV7_NEPPI</name>
<dbReference type="GO" id="GO:0008270">
    <property type="term" value="F:zinc ion binding"/>
    <property type="evidence" value="ECO:0007669"/>
    <property type="project" value="UniProtKB-KW"/>
</dbReference>
<keyword evidence="13" id="KW-0539">Nucleus</keyword>
<dbReference type="InterPro" id="IPR025995">
    <property type="entry name" value="Tudor-knot"/>
</dbReference>
<dbReference type="FunFam" id="2.30.30.140:FF:000013">
    <property type="entry name" value="Histone acetyltransferase"/>
    <property type="match status" value="1"/>
</dbReference>
<comment type="similarity">
    <text evidence="2">Belongs to the MYST (SAS/MOZ) family.</text>
</comment>
<evidence type="ECO:0000256" key="8">
    <source>
        <dbReference type="ARBA" id="ARBA00022833"/>
    </source>
</evidence>
<comment type="subcellular location">
    <subcellularLocation>
        <location evidence="1">Nucleus</location>
    </subcellularLocation>
</comment>
<evidence type="ECO:0000256" key="15">
    <source>
        <dbReference type="PIRSR" id="PIRSR602717-51"/>
    </source>
</evidence>
<evidence type="ECO:0000256" key="5">
    <source>
        <dbReference type="ARBA" id="ARBA00022723"/>
    </source>
</evidence>
<evidence type="ECO:0000256" key="1">
    <source>
        <dbReference type="ARBA" id="ARBA00004123"/>
    </source>
</evidence>
<evidence type="ECO:0000256" key="10">
    <source>
        <dbReference type="ARBA" id="ARBA00023015"/>
    </source>
</evidence>
<keyword evidence="19" id="KW-1185">Reference proteome</keyword>
<dbReference type="Pfam" id="PF01853">
    <property type="entry name" value="MOZ_SAS"/>
    <property type="match status" value="1"/>
</dbReference>
<keyword evidence="8" id="KW-0862">Zinc</keyword>
<dbReference type="FunFam" id="3.30.60.60:FF:000001">
    <property type="entry name" value="Histone acetyltransferase"/>
    <property type="match status" value="1"/>
</dbReference>
<dbReference type="PANTHER" id="PTHR10615:SF219">
    <property type="entry name" value="HISTONE ACETYLTRANSFERASE KAT5"/>
    <property type="match status" value="1"/>
</dbReference>
<evidence type="ECO:0000313" key="18">
    <source>
        <dbReference type="EMBL" id="GFS67321.1"/>
    </source>
</evidence>
<evidence type="ECO:0000256" key="7">
    <source>
        <dbReference type="ARBA" id="ARBA00022771"/>
    </source>
</evidence>
<keyword evidence="5" id="KW-0479">Metal-binding</keyword>
<reference evidence="18" key="1">
    <citation type="submission" date="2020-08" db="EMBL/GenBank/DDBJ databases">
        <title>Multicomponent nature underlies the extraordinary mechanical properties of spider dragline silk.</title>
        <authorList>
            <person name="Kono N."/>
            <person name="Nakamura H."/>
            <person name="Mori M."/>
            <person name="Yoshida Y."/>
            <person name="Ohtoshi R."/>
            <person name="Malay A.D."/>
            <person name="Moran D.A.P."/>
            <person name="Tomita M."/>
            <person name="Numata K."/>
            <person name="Arakawa K."/>
        </authorList>
    </citation>
    <scope>NUCLEOTIDE SEQUENCE</scope>
</reference>
<feature type="domain" description="MYST-type HAT" evidence="17">
    <location>
        <begin position="210"/>
        <end position="488"/>
    </location>
</feature>
<dbReference type="EC" id="2.3.1.48" evidence="3"/>
<dbReference type="Pfam" id="PF17772">
    <property type="entry name" value="zf-MYST"/>
    <property type="match status" value="1"/>
</dbReference>
<evidence type="ECO:0000256" key="6">
    <source>
        <dbReference type="ARBA" id="ARBA00022763"/>
    </source>
</evidence>
<dbReference type="GO" id="GO:0046972">
    <property type="term" value="F:histone H4K16 acetyltransferase activity"/>
    <property type="evidence" value="ECO:0007669"/>
    <property type="project" value="TreeGrafter"/>
</dbReference>
<dbReference type="AlphaFoldDB" id="A0A8X6KQV7"/>
<comment type="caution">
    <text evidence="18">The sequence shown here is derived from an EMBL/GenBank/DDBJ whole genome shotgun (WGS) entry which is preliminary data.</text>
</comment>
<evidence type="ECO:0000259" key="17">
    <source>
        <dbReference type="PROSITE" id="PS51726"/>
    </source>
</evidence>
<dbReference type="GO" id="GO:0005634">
    <property type="term" value="C:nucleus"/>
    <property type="evidence" value="ECO:0007669"/>
    <property type="project" value="UniProtKB-SubCell"/>
</dbReference>
<dbReference type="Gene3D" id="1.10.10.10">
    <property type="entry name" value="Winged helix-like DNA-binding domain superfamily/Winged helix DNA-binding domain"/>
    <property type="match status" value="1"/>
</dbReference>
<dbReference type="SUPFAM" id="SSF54160">
    <property type="entry name" value="Chromo domain-like"/>
    <property type="match status" value="1"/>
</dbReference>
<dbReference type="GO" id="GO:0140861">
    <property type="term" value="P:DNA repair-dependent chromatin remodeling"/>
    <property type="evidence" value="ECO:0007669"/>
    <property type="project" value="UniProtKB-ARBA"/>
</dbReference>
<evidence type="ECO:0000256" key="9">
    <source>
        <dbReference type="ARBA" id="ARBA00022990"/>
    </source>
</evidence>
<dbReference type="InterPro" id="IPR016181">
    <property type="entry name" value="Acyl_CoA_acyltransferase"/>
</dbReference>
<dbReference type="InterPro" id="IPR016197">
    <property type="entry name" value="Chromo-like_dom_sf"/>
</dbReference>
<evidence type="ECO:0000256" key="4">
    <source>
        <dbReference type="ARBA" id="ARBA00022679"/>
    </source>
</evidence>
<dbReference type="GO" id="GO:0006355">
    <property type="term" value="P:regulation of DNA-templated transcription"/>
    <property type="evidence" value="ECO:0007669"/>
    <property type="project" value="InterPro"/>
</dbReference>
<keyword evidence="6" id="KW-0227">DNA damage</keyword>
<evidence type="ECO:0000256" key="13">
    <source>
        <dbReference type="ARBA" id="ARBA00023242"/>
    </source>
</evidence>
<keyword evidence="7" id="KW-0863">Zinc-finger</keyword>
<keyword evidence="14" id="KW-0012">Acyltransferase</keyword>
<dbReference type="InterPro" id="IPR036388">
    <property type="entry name" value="WH-like_DNA-bd_sf"/>
</dbReference>
<evidence type="ECO:0000256" key="14">
    <source>
        <dbReference type="ARBA" id="ARBA00023315"/>
    </source>
</evidence>
<dbReference type="InterPro" id="IPR002717">
    <property type="entry name" value="HAT_MYST-type"/>
</dbReference>
<dbReference type="CDD" id="cd04301">
    <property type="entry name" value="NAT_SF"/>
    <property type="match status" value="1"/>
</dbReference>
<dbReference type="PANTHER" id="PTHR10615">
    <property type="entry name" value="HISTONE ACETYLTRANSFERASE"/>
    <property type="match status" value="1"/>
</dbReference>
<dbReference type="GO" id="GO:0000724">
    <property type="term" value="P:double-strand break repair via homologous recombination"/>
    <property type="evidence" value="ECO:0007669"/>
    <property type="project" value="TreeGrafter"/>
</dbReference>
<dbReference type="GO" id="GO:0003682">
    <property type="term" value="F:chromatin binding"/>
    <property type="evidence" value="ECO:0007669"/>
    <property type="project" value="UniProtKB-ARBA"/>
</dbReference>
<keyword evidence="4" id="KW-0808">Transferase</keyword>
<dbReference type="Gene3D" id="2.30.30.140">
    <property type="match status" value="1"/>
</dbReference>
<evidence type="ECO:0000256" key="11">
    <source>
        <dbReference type="ARBA" id="ARBA00023163"/>
    </source>
</evidence>
<keyword evidence="12" id="KW-0234">DNA repair</keyword>
<evidence type="ECO:0000256" key="2">
    <source>
        <dbReference type="ARBA" id="ARBA00010107"/>
    </source>
</evidence>
<evidence type="ECO:0000256" key="12">
    <source>
        <dbReference type="ARBA" id="ARBA00023204"/>
    </source>
</evidence>
<accession>A0A8X6KQV7</accession>